<dbReference type="EMBL" id="AP024237">
    <property type="protein sequence ID" value="BCO37904.1"/>
    <property type="molecule type" value="Genomic_DNA"/>
</dbReference>
<proteinExistence type="predicted"/>
<dbReference type="Gene3D" id="1.10.357.10">
    <property type="entry name" value="Tetracycline Repressor, domain 2"/>
    <property type="match status" value="1"/>
</dbReference>
<dbReference type="PANTHER" id="PTHR30055:SF226">
    <property type="entry name" value="HTH-TYPE TRANSCRIPTIONAL REGULATOR PKSA"/>
    <property type="match status" value="1"/>
</dbReference>
<dbReference type="InterPro" id="IPR009057">
    <property type="entry name" value="Homeodomain-like_sf"/>
</dbReference>
<accession>A0A2G8BJL1</accession>
<dbReference type="RefSeq" id="WP_048889524.1">
    <property type="nucleotide sequence ID" value="NZ_AP024237.1"/>
</dbReference>
<dbReference type="InterPro" id="IPR001647">
    <property type="entry name" value="HTH_TetR"/>
</dbReference>
<dbReference type="InterPro" id="IPR041583">
    <property type="entry name" value="TetR_C_31"/>
</dbReference>
<sequence>MRRKPDAEQRRRDLCDAAIELLAEDGARGLTHLRVDRRAGVADGTTSFYFQTRAALLRGATDRVVQLDVEDFTAAMSAIGASGGDRVDSLLSRLAEQAMRTAVEPERSRARARFELLMIAARDPELGAVFQGLMDRFVAISEEAVAQVQPAGAVADRELIKEQAFAVVTFLGGFLFRLANGLARLDDAKQLEGYLHAVITGVAAEHTRIRAAG</sequence>
<dbReference type="PROSITE" id="PS50977">
    <property type="entry name" value="HTH_TETR_2"/>
    <property type="match status" value="1"/>
</dbReference>
<keyword evidence="1" id="KW-0238">DNA-binding</keyword>
<evidence type="ECO:0000313" key="3">
    <source>
        <dbReference type="Proteomes" id="UP000595446"/>
    </source>
</evidence>
<dbReference type="STRING" id="110505.ACT16_00700"/>
<evidence type="ECO:0000256" key="1">
    <source>
        <dbReference type="ARBA" id="ARBA00023125"/>
    </source>
</evidence>
<dbReference type="PANTHER" id="PTHR30055">
    <property type="entry name" value="HTH-TYPE TRANSCRIPTIONAL REGULATOR RUTR"/>
    <property type="match status" value="1"/>
</dbReference>
<dbReference type="InterPro" id="IPR050109">
    <property type="entry name" value="HTH-type_TetR-like_transc_reg"/>
</dbReference>
<dbReference type="AlphaFoldDB" id="A0A2G8BJL1"/>
<dbReference type="SUPFAM" id="SSF46689">
    <property type="entry name" value="Homeodomain-like"/>
    <property type="match status" value="1"/>
</dbReference>
<name>A0A2G8BJL1_9MYCO</name>
<organism evidence="2 3">
    <name type="scientific">Mycobacterium heckeshornense</name>
    <dbReference type="NCBI Taxonomy" id="110505"/>
    <lineage>
        <taxon>Bacteria</taxon>
        <taxon>Bacillati</taxon>
        <taxon>Actinomycetota</taxon>
        <taxon>Actinomycetes</taxon>
        <taxon>Mycobacteriales</taxon>
        <taxon>Mycobacteriaceae</taxon>
        <taxon>Mycobacterium</taxon>
    </lineage>
</organism>
<keyword evidence="3" id="KW-1185">Reference proteome</keyword>
<dbReference type="Pfam" id="PF00440">
    <property type="entry name" value="TetR_N"/>
    <property type="match status" value="1"/>
</dbReference>
<dbReference type="OrthoDB" id="7506349at2"/>
<dbReference type="Proteomes" id="UP000595446">
    <property type="component" value="Chromosome"/>
</dbReference>
<reference evidence="2 3" key="1">
    <citation type="submission" date="2020-12" db="EMBL/GenBank/DDBJ databases">
        <title>Complete genome sequence of Mycobacterium heckeshornense JCM 15655T, closely related to a pathogenic non-tuberculous mycobacterial species Mycobacterium xenopi.</title>
        <authorList>
            <person name="Yoshida M."/>
            <person name="Fukano H."/>
            <person name="Asakura T."/>
            <person name="Suzuki M."/>
            <person name="Hoshino Y."/>
        </authorList>
    </citation>
    <scope>NUCLEOTIDE SEQUENCE [LARGE SCALE GENOMIC DNA]</scope>
    <source>
        <strain evidence="2 3">JCM 15655</strain>
    </source>
</reference>
<dbReference type="GO" id="GO:0000976">
    <property type="term" value="F:transcription cis-regulatory region binding"/>
    <property type="evidence" value="ECO:0007669"/>
    <property type="project" value="TreeGrafter"/>
</dbReference>
<dbReference type="Pfam" id="PF17940">
    <property type="entry name" value="TetR_C_31"/>
    <property type="match status" value="1"/>
</dbReference>
<protein>
    <submittedName>
        <fullName evidence="2">TetR family transcriptional regulator</fullName>
    </submittedName>
</protein>
<gene>
    <name evidence="2" type="ORF">MHEC_43370</name>
</gene>
<evidence type="ECO:0000313" key="2">
    <source>
        <dbReference type="EMBL" id="BCO37904.1"/>
    </source>
</evidence>
<dbReference type="GO" id="GO:0003700">
    <property type="term" value="F:DNA-binding transcription factor activity"/>
    <property type="evidence" value="ECO:0007669"/>
    <property type="project" value="TreeGrafter"/>
</dbReference>